<dbReference type="AlphaFoldDB" id="A0A6M3J4A4"/>
<protein>
    <submittedName>
        <fullName evidence="2">Uncharacterized protein</fullName>
    </submittedName>
</protein>
<reference evidence="2" key="1">
    <citation type="submission" date="2020-03" db="EMBL/GenBank/DDBJ databases">
        <title>The deep terrestrial virosphere.</title>
        <authorList>
            <person name="Holmfeldt K."/>
            <person name="Nilsson E."/>
            <person name="Simone D."/>
            <person name="Lopez-Fernandez M."/>
            <person name="Wu X."/>
            <person name="de Brujin I."/>
            <person name="Lundin D."/>
            <person name="Andersson A."/>
            <person name="Bertilsson S."/>
            <person name="Dopson M."/>
        </authorList>
    </citation>
    <scope>NUCLEOTIDE SEQUENCE</scope>
    <source>
        <strain evidence="2">MM415B00464</strain>
    </source>
</reference>
<proteinExistence type="predicted"/>
<evidence type="ECO:0000256" key="1">
    <source>
        <dbReference type="SAM" id="Phobius"/>
    </source>
</evidence>
<name>A0A6M3J4A4_9ZZZZ</name>
<feature type="transmembrane region" description="Helical" evidence="1">
    <location>
        <begin position="43"/>
        <end position="65"/>
    </location>
</feature>
<keyword evidence="1" id="KW-0812">Transmembrane</keyword>
<keyword evidence="1" id="KW-0472">Membrane</keyword>
<accession>A0A6M3J4A4</accession>
<evidence type="ECO:0000313" key="2">
    <source>
        <dbReference type="EMBL" id="QJA64849.1"/>
    </source>
</evidence>
<organism evidence="2">
    <name type="scientific">viral metagenome</name>
    <dbReference type="NCBI Taxonomy" id="1070528"/>
    <lineage>
        <taxon>unclassified sequences</taxon>
        <taxon>metagenomes</taxon>
        <taxon>organismal metagenomes</taxon>
    </lineage>
</organism>
<sequence length="82" mass="9476">METLMFSGWKITNVLDVGLCELDTADGPYNKTGYRLEHREDGFAITVGLMEYISGWSALEILYWLNEKQAIPRRYDNAKSRI</sequence>
<gene>
    <name evidence="2" type="ORF">MM415B00464_0048</name>
</gene>
<dbReference type="EMBL" id="MT141527">
    <property type="protein sequence ID" value="QJA64849.1"/>
    <property type="molecule type" value="Genomic_DNA"/>
</dbReference>
<keyword evidence="1" id="KW-1133">Transmembrane helix</keyword>